<dbReference type="AlphaFoldDB" id="A0A3M7QHN1"/>
<gene>
    <name evidence="1" type="ORF">BpHYR1_053432</name>
</gene>
<dbReference type="EMBL" id="REGN01006099">
    <property type="protein sequence ID" value="RNA10860.1"/>
    <property type="molecule type" value="Genomic_DNA"/>
</dbReference>
<reference evidence="1 2" key="1">
    <citation type="journal article" date="2018" name="Sci. Rep.">
        <title>Genomic signatures of local adaptation to the degree of environmental predictability in rotifers.</title>
        <authorList>
            <person name="Franch-Gras L."/>
            <person name="Hahn C."/>
            <person name="Garcia-Roger E.M."/>
            <person name="Carmona M.J."/>
            <person name="Serra M."/>
            <person name="Gomez A."/>
        </authorList>
    </citation>
    <scope>NUCLEOTIDE SEQUENCE [LARGE SCALE GENOMIC DNA]</scope>
    <source>
        <strain evidence="1">HYR1</strain>
    </source>
</reference>
<name>A0A3M7QHN1_BRAPC</name>
<keyword evidence="2" id="KW-1185">Reference proteome</keyword>
<protein>
    <submittedName>
        <fullName evidence="1">Uncharacterized protein</fullName>
    </submittedName>
</protein>
<proteinExistence type="predicted"/>
<sequence>MWLQDNTNKQFVVPNLSNIILMCLFNEFEANRVGIRKKFLNAEHLHAFDPTTNITAFLLRKLLQLSK</sequence>
<evidence type="ECO:0000313" key="2">
    <source>
        <dbReference type="Proteomes" id="UP000276133"/>
    </source>
</evidence>
<accession>A0A3M7QHN1</accession>
<evidence type="ECO:0000313" key="1">
    <source>
        <dbReference type="EMBL" id="RNA10860.1"/>
    </source>
</evidence>
<dbReference type="Proteomes" id="UP000276133">
    <property type="component" value="Unassembled WGS sequence"/>
</dbReference>
<organism evidence="1 2">
    <name type="scientific">Brachionus plicatilis</name>
    <name type="common">Marine rotifer</name>
    <name type="synonym">Brachionus muelleri</name>
    <dbReference type="NCBI Taxonomy" id="10195"/>
    <lineage>
        <taxon>Eukaryota</taxon>
        <taxon>Metazoa</taxon>
        <taxon>Spiralia</taxon>
        <taxon>Gnathifera</taxon>
        <taxon>Rotifera</taxon>
        <taxon>Eurotatoria</taxon>
        <taxon>Monogononta</taxon>
        <taxon>Pseudotrocha</taxon>
        <taxon>Ploima</taxon>
        <taxon>Brachionidae</taxon>
        <taxon>Brachionus</taxon>
    </lineage>
</organism>
<comment type="caution">
    <text evidence="1">The sequence shown here is derived from an EMBL/GenBank/DDBJ whole genome shotgun (WGS) entry which is preliminary data.</text>
</comment>